<organism evidence="1 2">
    <name type="scientific">Linderina pennispora</name>
    <dbReference type="NCBI Taxonomy" id="61395"/>
    <lineage>
        <taxon>Eukaryota</taxon>
        <taxon>Fungi</taxon>
        <taxon>Fungi incertae sedis</taxon>
        <taxon>Zoopagomycota</taxon>
        <taxon>Kickxellomycotina</taxon>
        <taxon>Kickxellomycetes</taxon>
        <taxon>Kickxellales</taxon>
        <taxon>Kickxellaceae</taxon>
        <taxon>Linderina</taxon>
    </lineage>
</organism>
<evidence type="ECO:0000313" key="1">
    <source>
        <dbReference type="EMBL" id="ORX65180.1"/>
    </source>
</evidence>
<dbReference type="EMBL" id="MCFD01000041">
    <property type="protein sequence ID" value="ORX65180.1"/>
    <property type="molecule type" value="Genomic_DNA"/>
</dbReference>
<protein>
    <submittedName>
        <fullName evidence="1">Uncharacterized protein</fullName>
    </submittedName>
</protein>
<dbReference type="GeneID" id="63805543"/>
<accession>A0A1Y1VV77</accession>
<evidence type="ECO:0000313" key="2">
    <source>
        <dbReference type="Proteomes" id="UP000193922"/>
    </source>
</evidence>
<proteinExistence type="predicted"/>
<comment type="caution">
    <text evidence="1">The sequence shown here is derived from an EMBL/GenBank/DDBJ whole genome shotgun (WGS) entry which is preliminary data.</text>
</comment>
<keyword evidence="2" id="KW-1185">Reference proteome</keyword>
<dbReference type="RefSeq" id="XP_040739501.1">
    <property type="nucleotide sequence ID" value="XM_040888895.1"/>
</dbReference>
<gene>
    <name evidence="1" type="ORF">DL89DRAFT_271263</name>
</gene>
<name>A0A1Y1VV77_9FUNG</name>
<dbReference type="Proteomes" id="UP000193922">
    <property type="component" value="Unassembled WGS sequence"/>
</dbReference>
<dbReference type="AlphaFoldDB" id="A0A1Y1VV77"/>
<sequence>MSSRINLVTIINLYDNGLLFEKTNNINFLKLQKIFLDIEGINYYRLLESLEECY</sequence>
<reference evidence="1 2" key="1">
    <citation type="submission" date="2016-07" db="EMBL/GenBank/DDBJ databases">
        <title>Pervasive Adenine N6-methylation of Active Genes in Fungi.</title>
        <authorList>
            <consortium name="DOE Joint Genome Institute"/>
            <person name="Mondo S.J."/>
            <person name="Dannebaum R.O."/>
            <person name="Kuo R.C."/>
            <person name="Labutti K."/>
            <person name="Haridas S."/>
            <person name="Kuo A."/>
            <person name="Salamov A."/>
            <person name="Ahrendt S.R."/>
            <person name="Lipzen A."/>
            <person name="Sullivan W."/>
            <person name="Andreopoulos W.B."/>
            <person name="Clum A."/>
            <person name="Lindquist E."/>
            <person name="Daum C."/>
            <person name="Ramamoorthy G.K."/>
            <person name="Gryganskyi A."/>
            <person name="Culley D."/>
            <person name="Magnuson J.K."/>
            <person name="James T.Y."/>
            <person name="O'Malley M.A."/>
            <person name="Stajich J.E."/>
            <person name="Spatafora J.W."/>
            <person name="Visel A."/>
            <person name="Grigoriev I.V."/>
        </authorList>
    </citation>
    <scope>NUCLEOTIDE SEQUENCE [LARGE SCALE GENOMIC DNA]</scope>
    <source>
        <strain evidence="1 2">ATCC 12442</strain>
    </source>
</reference>